<organism evidence="2 3">
    <name type="scientific">Actinokineospora terrae</name>
    <dbReference type="NCBI Taxonomy" id="155974"/>
    <lineage>
        <taxon>Bacteria</taxon>
        <taxon>Bacillati</taxon>
        <taxon>Actinomycetota</taxon>
        <taxon>Actinomycetes</taxon>
        <taxon>Pseudonocardiales</taxon>
        <taxon>Pseudonocardiaceae</taxon>
        <taxon>Actinokineospora</taxon>
    </lineage>
</organism>
<dbReference type="Gene3D" id="3.40.50.1110">
    <property type="entry name" value="SGNH hydrolase"/>
    <property type="match status" value="1"/>
</dbReference>
<evidence type="ECO:0000313" key="2">
    <source>
        <dbReference type="EMBL" id="SES47874.1"/>
    </source>
</evidence>
<evidence type="ECO:0000259" key="1">
    <source>
        <dbReference type="Pfam" id="PF13472"/>
    </source>
</evidence>
<name>A0A1H9XNY7_9PSEU</name>
<proteinExistence type="predicted"/>
<dbReference type="CDD" id="cd01836">
    <property type="entry name" value="FeeA_FeeB_like"/>
    <property type="match status" value="1"/>
</dbReference>
<protein>
    <submittedName>
        <fullName evidence="2">Lysophospholipase L1</fullName>
    </submittedName>
</protein>
<dbReference type="AlphaFoldDB" id="A0A1H9XNY7"/>
<dbReference type="InterPro" id="IPR036514">
    <property type="entry name" value="SGNH_hydro_sf"/>
</dbReference>
<dbReference type="PANTHER" id="PTHR30383">
    <property type="entry name" value="THIOESTERASE 1/PROTEASE 1/LYSOPHOSPHOLIPASE L1"/>
    <property type="match status" value="1"/>
</dbReference>
<dbReference type="Proteomes" id="UP000199051">
    <property type="component" value="Unassembled WGS sequence"/>
</dbReference>
<reference evidence="3" key="1">
    <citation type="submission" date="2016-10" db="EMBL/GenBank/DDBJ databases">
        <authorList>
            <person name="Varghese N."/>
            <person name="Submissions S."/>
        </authorList>
    </citation>
    <scope>NUCLEOTIDE SEQUENCE [LARGE SCALE GENOMIC DNA]</scope>
    <source>
        <strain evidence="3">DSM 44260</strain>
    </source>
</reference>
<sequence length="222" mass="22740">MGQDTPGSGEHPPARAFVLVMSTIRFHVLGDSLAVGVGCTSPEQTIGHRLATVLRGDGHRIDLSVHAVSGARSTDLARQVHASAAAGVDLALVVIGANDLTSFTAPAVGARLVQDAVAHLVGAGAAVVVATAPDLSIVSHVPPAYRDLVRQASRLYAEAQSDAATRAGGTVAALGPDLFDRFRSDPALFSADRFHPSPAGYALIAEALSPCVRLVTRPDSGS</sequence>
<dbReference type="InterPro" id="IPR051532">
    <property type="entry name" value="Ester_Hydrolysis_Enzymes"/>
</dbReference>
<dbReference type="Pfam" id="PF13472">
    <property type="entry name" value="Lipase_GDSL_2"/>
    <property type="match status" value="1"/>
</dbReference>
<dbReference type="GO" id="GO:0004622">
    <property type="term" value="F:phosphatidylcholine lysophospholipase activity"/>
    <property type="evidence" value="ECO:0007669"/>
    <property type="project" value="TreeGrafter"/>
</dbReference>
<dbReference type="STRING" id="155974.SAMN04487818_11824"/>
<gene>
    <name evidence="2" type="ORF">SAMN04487818_11824</name>
</gene>
<feature type="domain" description="SGNH hydrolase-type esterase" evidence="1">
    <location>
        <begin position="28"/>
        <end position="203"/>
    </location>
</feature>
<dbReference type="EMBL" id="FOGI01000018">
    <property type="protein sequence ID" value="SES47874.1"/>
    <property type="molecule type" value="Genomic_DNA"/>
</dbReference>
<keyword evidence="3" id="KW-1185">Reference proteome</keyword>
<dbReference type="SUPFAM" id="SSF52266">
    <property type="entry name" value="SGNH hydrolase"/>
    <property type="match status" value="1"/>
</dbReference>
<dbReference type="PANTHER" id="PTHR30383:SF5">
    <property type="entry name" value="SGNH HYDROLASE-TYPE ESTERASE DOMAIN-CONTAINING PROTEIN"/>
    <property type="match status" value="1"/>
</dbReference>
<accession>A0A1H9XNY7</accession>
<dbReference type="InterPro" id="IPR013830">
    <property type="entry name" value="SGNH_hydro"/>
</dbReference>
<evidence type="ECO:0000313" key="3">
    <source>
        <dbReference type="Proteomes" id="UP000199051"/>
    </source>
</evidence>